<sequence length="63" mass="7172">MHAFLGCPDPRCDYAVRFHAPDLLSPPESLVRAWARLLQDEHPLHPRALPRRRSQTVPVIPAP</sequence>
<accession>A0ABP6T321</accession>
<dbReference type="Proteomes" id="UP001501676">
    <property type="component" value="Unassembled WGS sequence"/>
</dbReference>
<organism evidence="1 2">
    <name type="scientific">Cryptosporangium minutisporangium</name>
    <dbReference type="NCBI Taxonomy" id="113569"/>
    <lineage>
        <taxon>Bacteria</taxon>
        <taxon>Bacillati</taxon>
        <taxon>Actinomycetota</taxon>
        <taxon>Actinomycetes</taxon>
        <taxon>Cryptosporangiales</taxon>
        <taxon>Cryptosporangiaceae</taxon>
        <taxon>Cryptosporangium</taxon>
    </lineage>
</organism>
<dbReference type="EMBL" id="BAAAYN010000031">
    <property type="protein sequence ID" value="GAA3391144.1"/>
    <property type="molecule type" value="Genomic_DNA"/>
</dbReference>
<proteinExistence type="predicted"/>
<reference evidence="2" key="1">
    <citation type="journal article" date="2019" name="Int. J. Syst. Evol. Microbiol.">
        <title>The Global Catalogue of Microorganisms (GCM) 10K type strain sequencing project: providing services to taxonomists for standard genome sequencing and annotation.</title>
        <authorList>
            <consortium name="The Broad Institute Genomics Platform"/>
            <consortium name="The Broad Institute Genome Sequencing Center for Infectious Disease"/>
            <person name="Wu L."/>
            <person name="Ma J."/>
        </authorList>
    </citation>
    <scope>NUCLEOTIDE SEQUENCE [LARGE SCALE GENOMIC DNA]</scope>
    <source>
        <strain evidence="2">JCM 9458</strain>
    </source>
</reference>
<name>A0ABP6T321_9ACTN</name>
<evidence type="ECO:0000313" key="2">
    <source>
        <dbReference type="Proteomes" id="UP001501676"/>
    </source>
</evidence>
<evidence type="ECO:0000313" key="1">
    <source>
        <dbReference type="EMBL" id="GAA3391144.1"/>
    </source>
</evidence>
<keyword evidence="2" id="KW-1185">Reference proteome</keyword>
<gene>
    <name evidence="1" type="ORF">GCM10020369_47910</name>
</gene>
<comment type="caution">
    <text evidence="1">The sequence shown here is derived from an EMBL/GenBank/DDBJ whole genome shotgun (WGS) entry which is preliminary data.</text>
</comment>
<protein>
    <submittedName>
        <fullName evidence="1">Uncharacterized protein</fullName>
    </submittedName>
</protein>